<gene>
    <name evidence="4" type="ORF">BHF68_07700</name>
</gene>
<feature type="domain" description="Response regulatory" evidence="2">
    <location>
        <begin position="8"/>
        <end position="124"/>
    </location>
</feature>
<reference evidence="4 5" key="1">
    <citation type="submission" date="2016-09" db="EMBL/GenBank/DDBJ databases">
        <title>Draft genome sequence for the type strain of Desulfuribacillus alkaliarsenatis AHT28, an obligately anaerobic, sulfidogenic bacterium isolated from Russian soda lake sediments.</title>
        <authorList>
            <person name="Abin C.A."/>
            <person name="Hollibaugh J.T."/>
        </authorList>
    </citation>
    <scope>NUCLEOTIDE SEQUENCE [LARGE SCALE GENOMIC DNA]</scope>
    <source>
        <strain evidence="4 5">AHT28</strain>
    </source>
</reference>
<dbReference type="SUPFAM" id="SSF52172">
    <property type="entry name" value="CheY-like"/>
    <property type="match status" value="1"/>
</dbReference>
<dbReference type="SMART" id="SM00267">
    <property type="entry name" value="GGDEF"/>
    <property type="match status" value="1"/>
</dbReference>
<keyword evidence="5" id="KW-1185">Reference proteome</keyword>
<organism evidence="4 5">
    <name type="scientific">Desulfuribacillus alkaliarsenatis</name>
    <dbReference type="NCBI Taxonomy" id="766136"/>
    <lineage>
        <taxon>Bacteria</taxon>
        <taxon>Bacillati</taxon>
        <taxon>Bacillota</taxon>
        <taxon>Desulfuribacillia</taxon>
        <taxon>Desulfuribacillales</taxon>
        <taxon>Desulfuribacillaceae</taxon>
        <taxon>Desulfuribacillus</taxon>
    </lineage>
</organism>
<dbReference type="GO" id="GO:0005886">
    <property type="term" value="C:plasma membrane"/>
    <property type="evidence" value="ECO:0007669"/>
    <property type="project" value="TreeGrafter"/>
</dbReference>
<dbReference type="GO" id="GO:0000160">
    <property type="term" value="P:phosphorelay signal transduction system"/>
    <property type="evidence" value="ECO:0007669"/>
    <property type="project" value="InterPro"/>
</dbReference>
<dbReference type="Pfam" id="PF00072">
    <property type="entry name" value="Response_reg"/>
    <property type="match status" value="1"/>
</dbReference>
<dbReference type="STRING" id="766136.BHF68_07700"/>
<proteinExistence type="predicted"/>
<dbReference type="Gene3D" id="3.40.50.2300">
    <property type="match status" value="1"/>
</dbReference>
<comment type="caution">
    <text evidence="4">The sequence shown here is derived from an EMBL/GenBank/DDBJ whole genome shotgun (WGS) entry which is preliminary data.</text>
</comment>
<dbReference type="PANTHER" id="PTHR45138:SF9">
    <property type="entry name" value="DIGUANYLATE CYCLASE DGCM-RELATED"/>
    <property type="match status" value="1"/>
</dbReference>
<feature type="domain" description="GGDEF" evidence="3">
    <location>
        <begin position="167"/>
        <end position="302"/>
    </location>
</feature>
<dbReference type="PROSITE" id="PS50110">
    <property type="entry name" value="RESPONSE_REGULATORY"/>
    <property type="match status" value="1"/>
</dbReference>
<dbReference type="InterPro" id="IPR000160">
    <property type="entry name" value="GGDEF_dom"/>
</dbReference>
<dbReference type="PROSITE" id="PS50887">
    <property type="entry name" value="GGDEF"/>
    <property type="match status" value="1"/>
</dbReference>
<accession>A0A1E5G0T8</accession>
<dbReference type="InterPro" id="IPR043128">
    <property type="entry name" value="Rev_trsase/Diguanyl_cyclase"/>
</dbReference>
<dbReference type="RefSeq" id="WP_069643537.1">
    <property type="nucleotide sequence ID" value="NZ_MIJE01000031.1"/>
</dbReference>
<dbReference type="SMART" id="SM00448">
    <property type="entry name" value="REC"/>
    <property type="match status" value="1"/>
</dbReference>
<dbReference type="Proteomes" id="UP000094296">
    <property type="component" value="Unassembled WGS sequence"/>
</dbReference>
<dbReference type="OrthoDB" id="9759607at2"/>
<dbReference type="EMBL" id="MIJE01000031">
    <property type="protein sequence ID" value="OEF96528.1"/>
    <property type="molecule type" value="Genomic_DNA"/>
</dbReference>
<dbReference type="AlphaFoldDB" id="A0A1E5G0T8"/>
<evidence type="ECO:0000259" key="2">
    <source>
        <dbReference type="PROSITE" id="PS50110"/>
    </source>
</evidence>
<evidence type="ECO:0000313" key="4">
    <source>
        <dbReference type="EMBL" id="OEF96528.1"/>
    </source>
</evidence>
<evidence type="ECO:0000313" key="5">
    <source>
        <dbReference type="Proteomes" id="UP000094296"/>
    </source>
</evidence>
<name>A0A1E5G0T8_9FIRM</name>
<dbReference type="Pfam" id="PF00990">
    <property type="entry name" value="GGDEF"/>
    <property type="match status" value="1"/>
</dbReference>
<dbReference type="SUPFAM" id="SSF55073">
    <property type="entry name" value="Nucleotide cyclase"/>
    <property type="match status" value="1"/>
</dbReference>
<dbReference type="NCBIfam" id="TIGR00254">
    <property type="entry name" value="GGDEF"/>
    <property type="match status" value="1"/>
</dbReference>
<sequence length="302" mass="34400">MKDEKKQTILIVDDSRTNIMALADLLKDVWAIKIATNGKDALRIAFSEDQPDLILLDVMMPDMDGYEVCKRLKAAPETKHIPIVFVTAMNQAKDEEYGLSLGAIDYITKPISPPIVKARVNNHLELKRYRDLLKENSMVDGLTGVANRRRFDEAIELEWRRALRYEHSLSLLMVDIDYFKRYNDTYGHLEGDECLRKVAITLKQTLKRPLDMLARWGGEEFACLLPDTDAESAFKVAEQLRKAIVGLQLPHESSPISEYVTVSIGVATVLPNAEMHREDLFKQSDEALYKAKENGRNQIFMG</sequence>
<dbReference type="Gene3D" id="3.30.70.270">
    <property type="match status" value="1"/>
</dbReference>
<dbReference type="PANTHER" id="PTHR45138">
    <property type="entry name" value="REGULATORY COMPONENTS OF SENSORY TRANSDUCTION SYSTEM"/>
    <property type="match status" value="1"/>
</dbReference>
<dbReference type="InterPro" id="IPR029787">
    <property type="entry name" value="Nucleotide_cyclase"/>
</dbReference>
<evidence type="ECO:0000256" key="1">
    <source>
        <dbReference type="PROSITE-ProRule" id="PRU00169"/>
    </source>
</evidence>
<dbReference type="CDD" id="cd01949">
    <property type="entry name" value="GGDEF"/>
    <property type="match status" value="1"/>
</dbReference>
<dbReference type="InterPro" id="IPR001789">
    <property type="entry name" value="Sig_transdc_resp-reg_receiver"/>
</dbReference>
<dbReference type="GO" id="GO:0052621">
    <property type="term" value="F:diguanylate cyclase activity"/>
    <property type="evidence" value="ECO:0007669"/>
    <property type="project" value="TreeGrafter"/>
</dbReference>
<dbReference type="CDD" id="cd19920">
    <property type="entry name" value="REC_PA4781-like"/>
    <property type="match status" value="1"/>
</dbReference>
<dbReference type="GO" id="GO:0043709">
    <property type="term" value="P:cell adhesion involved in single-species biofilm formation"/>
    <property type="evidence" value="ECO:0007669"/>
    <property type="project" value="TreeGrafter"/>
</dbReference>
<dbReference type="FunFam" id="3.30.70.270:FF:000001">
    <property type="entry name" value="Diguanylate cyclase domain protein"/>
    <property type="match status" value="1"/>
</dbReference>
<protein>
    <submittedName>
        <fullName evidence="4">Diguanylate cyclase response regulator</fullName>
    </submittedName>
</protein>
<dbReference type="InterPro" id="IPR011006">
    <property type="entry name" value="CheY-like_superfamily"/>
</dbReference>
<evidence type="ECO:0000259" key="3">
    <source>
        <dbReference type="PROSITE" id="PS50887"/>
    </source>
</evidence>
<feature type="modified residue" description="4-aspartylphosphate" evidence="1">
    <location>
        <position position="57"/>
    </location>
</feature>
<keyword evidence="1" id="KW-0597">Phosphoprotein</keyword>
<dbReference type="InterPro" id="IPR050469">
    <property type="entry name" value="Diguanylate_Cyclase"/>
</dbReference>
<dbReference type="GO" id="GO:1902201">
    <property type="term" value="P:negative regulation of bacterial-type flagellum-dependent cell motility"/>
    <property type="evidence" value="ECO:0007669"/>
    <property type="project" value="TreeGrafter"/>
</dbReference>